<evidence type="ECO:0000256" key="1">
    <source>
        <dbReference type="ARBA" id="ARBA00023125"/>
    </source>
</evidence>
<comment type="caution">
    <text evidence="4">The sequence shown here is derived from an EMBL/GenBank/DDBJ whole genome shotgun (WGS) entry which is preliminary data.</text>
</comment>
<dbReference type="Proteomes" id="UP001500449">
    <property type="component" value="Unassembled WGS sequence"/>
</dbReference>
<dbReference type="PROSITE" id="PS50977">
    <property type="entry name" value="HTH_TETR_2"/>
    <property type="match status" value="1"/>
</dbReference>
<dbReference type="InterPro" id="IPR001647">
    <property type="entry name" value="HTH_TetR"/>
</dbReference>
<evidence type="ECO:0000259" key="3">
    <source>
        <dbReference type="PROSITE" id="PS50977"/>
    </source>
</evidence>
<keyword evidence="5" id="KW-1185">Reference proteome</keyword>
<dbReference type="RefSeq" id="WP_344419111.1">
    <property type="nucleotide sequence ID" value="NZ_BAAAQK010000012.1"/>
</dbReference>
<feature type="domain" description="HTH tetR-type" evidence="3">
    <location>
        <begin position="6"/>
        <end position="67"/>
    </location>
</feature>
<dbReference type="EMBL" id="BAAAQK010000012">
    <property type="protein sequence ID" value="GAA1856111.1"/>
    <property type="molecule type" value="Genomic_DNA"/>
</dbReference>
<evidence type="ECO:0000313" key="4">
    <source>
        <dbReference type="EMBL" id="GAA1856111.1"/>
    </source>
</evidence>
<evidence type="ECO:0000313" key="5">
    <source>
        <dbReference type="Proteomes" id="UP001500449"/>
    </source>
</evidence>
<proteinExistence type="predicted"/>
<dbReference type="SUPFAM" id="SSF46689">
    <property type="entry name" value="Homeodomain-like"/>
    <property type="match status" value="1"/>
</dbReference>
<feature type="DNA-binding region" description="H-T-H motif" evidence="2">
    <location>
        <begin position="30"/>
        <end position="49"/>
    </location>
</feature>
<reference evidence="4 5" key="1">
    <citation type="journal article" date="2019" name="Int. J. Syst. Evol. Microbiol.">
        <title>The Global Catalogue of Microorganisms (GCM) 10K type strain sequencing project: providing services to taxonomists for standard genome sequencing and annotation.</title>
        <authorList>
            <consortium name="The Broad Institute Genomics Platform"/>
            <consortium name="The Broad Institute Genome Sequencing Center for Infectious Disease"/>
            <person name="Wu L."/>
            <person name="Ma J."/>
        </authorList>
    </citation>
    <scope>NUCLEOTIDE SEQUENCE [LARGE SCALE GENOMIC DNA]</scope>
    <source>
        <strain evidence="4 5">JCM 16009</strain>
    </source>
</reference>
<gene>
    <name evidence="4" type="ORF">GCM10009836_40360</name>
</gene>
<dbReference type="InterPro" id="IPR040611">
    <property type="entry name" value="AlkX_C"/>
</dbReference>
<protein>
    <submittedName>
        <fullName evidence="4">TetR family transcriptional regulator</fullName>
    </submittedName>
</protein>
<organism evidence="4 5">
    <name type="scientific">Pseudonocardia ailaonensis</name>
    <dbReference type="NCBI Taxonomy" id="367279"/>
    <lineage>
        <taxon>Bacteria</taxon>
        <taxon>Bacillati</taxon>
        <taxon>Actinomycetota</taxon>
        <taxon>Actinomycetes</taxon>
        <taxon>Pseudonocardiales</taxon>
        <taxon>Pseudonocardiaceae</taxon>
        <taxon>Pseudonocardia</taxon>
    </lineage>
</organism>
<keyword evidence="1 2" id="KW-0238">DNA-binding</keyword>
<dbReference type="Pfam" id="PF18556">
    <property type="entry name" value="TetR_C_35"/>
    <property type="match status" value="1"/>
</dbReference>
<accession>A0ABN2N8W2</accession>
<sequence>MLTFAERARARLREEALDAAAALVVAGRFSMRDLAQRVGVSRQTLYSEFGDRRGVTSALVLRATERFLDEIEQALAGESDLHAAWMAAVGAALRRAEEDPLLKALLTEGVLGSGSEPIVRAATDRAAAYLRRWPEIDEATARLAAETAARLTVSHIVLPLGPADRAARDVATVVTAVLTS</sequence>
<dbReference type="Gene3D" id="1.10.357.10">
    <property type="entry name" value="Tetracycline Repressor, domain 2"/>
    <property type="match status" value="1"/>
</dbReference>
<name>A0ABN2N8W2_9PSEU</name>
<evidence type="ECO:0000256" key="2">
    <source>
        <dbReference type="PROSITE-ProRule" id="PRU00335"/>
    </source>
</evidence>
<dbReference type="Pfam" id="PF00440">
    <property type="entry name" value="TetR_N"/>
    <property type="match status" value="1"/>
</dbReference>
<dbReference type="InterPro" id="IPR009057">
    <property type="entry name" value="Homeodomain-like_sf"/>
</dbReference>